<keyword evidence="3" id="KW-1185">Reference proteome</keyword>
<dbReference type="EMBL" id="CAAHFG010000004">
    <property type="protein sequence ID" value="VGO17316.1"/>
    <property type="molecule type" value="Genomic_DNA"/>
</dbReference>
<gene>
    <name evidence="2" type="ORF">PDESU_05912</name>
</gene>
<name>A0A6C2UDM6_PONDE</name>
<feature type="signal peptide" evidence="1">
    <location>
        <begin position="1"/>
        <end position="20"/>
    </location>
</feature>
<organism evidence="2 3">
    <name type="scientific">Pontiella desulfatans</name>
    <dbReference type="NCBI Taxonomy" id="2750659"/>
    <lineage>
        <taxon>Bacteria</taxon>
        <taxon>Pseudomonadati</taxon>
        <taxon>Kiritimatiellota</taxon>
        <taxon>Kiritimatiellia</taxon>
        <taxon>Kiritimatiellales</taxon>
        <taxon>Pontiellaceae</taxon>
        <taxon>Pontiella</taxon>
    </lineage>
</organism>
<reference evidence="2 3" key="1">
    <citation type="submission" date="2019-04" db="EMBL/GenBank/DDBJ databases">
        <authorList>
            <person name="Van Vliet M D."/>
        </authorList>
    </citation>
    <scope>NUCLEOTIDE SEQUENCE [LARGE SCALE GENOMIC DNA]</scope>
    <source>
        <strain evidence="2 3">F1</strain>
    </source>
</reference>
<evidence type="ECO:0000313" key="3">
    <source>
        <dbReference type="Proteomes" id="UP000366872"/>
    </source>
</evidence>
<sequence length="325" mass="36258">MRWVALLLCMTGLHAAFGDAAYVDYELKLVFPAKLGGMDCEKVEKYNNEDLGFSLFYQRGDQFDAEVSVYNLGRPSIETGHDVDGIDIVIRSVEDDYKRREEGAAVSNVRKRGTMVVPKKGEIQFSNTVFQYLQPRGIDGRTNNVPRILSVYATAAHNHFFKIQFSFDVAGSKDARLMADRMVQELSTTIKGGLSEEELLLAACTALIRNPADYGGRAAAQLVLAQSQTMDNLNIYPHLFAWPDGYRKPKNANLLIAAYFAGMIQVVVPQKLEAGGECEGFIAMLSAYESLRKNDQIESIPDFDEWVKAADKKALFQELLYAPVE</sequence>
<feature type="chain" id="PRO_5025576439" evidence="1">
    <location>
        <begin position="21"/>
        <end position="325"/>
    </location>
</feature>
<keyword evidence="1" id="KW-0732">Signal</keyword>
<dbReference type="Proteomes" id="UP000366872">
    <property type="component" value="Unassembled WGS sequence"/>
</dbReference>
<dbReference type="RefSeq" id="WP_136082800.1">
    <property type="nucleotide sequence ID" value="NZ_CAAHFG010000004.1"/>
</dbReference>
<evidence type="ECO:0000256" key="1">
    <source>
        <dbReference type="SAM" id="SignalP"/>
    </source>
</evidence>
<accession>A0A6C2UDM6</accession>
<protein>
    <submittedName>
        <fullName evidence="2">Uncharacterized protein</fullName>
    </submittedName>
</protein>
<proteinExistence type="predicted"/>
<dbReference type="AlphaFoldDB" id="A0A6C2UDM6"/>
<evidence type="ECO:0000313" key="2">
    <source>
        <dbReference type="EMBL" id="VGO17316.1"/>
    </source>
</evidence>